<evidence type="ECO:0000313" key="3">
    <source>
        <dbReference type="Proteomes" id="UP000887566"/>
    </source>
</evidence>
<feature type="signal peptide" evidence="2">
    <location>
        <begin position="1"/>
        <end position="17"/>
    </location>
</feature>
<dbReference type="AlphaFoldDB" id="A0A914UN35"/>
<evidence type="ECO:0000313" key="4">
    <source>
        <dbReference type="WBParaSite" id="PSAMB.scaffold1128size35609.g11103.t1"/>
    </source>
</evidence>
<keyword evidence="3" id="KW-1185">Reference proteome</keyword>
<feature type="compositionally biased region" description="Basic and acidic residues" evidence="1">
    <location>
        <begin position="306"/>
        <end position="324"/>
    </location>
</feature>
<sequence>MLLRLLLIASSLYYSDAKKMHRSRVRQEWKVHCAKGESISGLTAQHVIDDVVATFACESLGHSSGSPAIQEGACRETKEFQVFKDGKLAPGGGESGCKSDEYVAGVKSSVSGRATKFERKLMFKCCKATNAEIDESSCHTVGPRHPFHVKRGEILNLVNNAKKSGPSCPKYGLNAFLVDQNGFTLKYCLWKIKGAKYPETCSNEPAEKGAHSNSNEKTADKGLLGHARSQEEDSSNAGHQQAAADKGSVSEEAVTPKPKHSSKSRTTTAAHDTSSVPSLTTKAKITQTEKRVPLTADELAEIVNDPDLKPEIEAEEPKKPKKNDAISAEKTAGANKDHVASDSAQPATTKPRRKPASSEAKSNAHNSKENSAKSAAHSSERPSEHKHSPTSPPKEENVELSLSDQSAPASILASIDSADEPRIHIHEETIAVPADIEREKSAAHKAASTSGMLKCKPGSVGNQKWGCFAGEHCSSDAGCEKKCNNWKPGLDFGAVAAAKCVEGNGSEKYCCCTYEGQGQTDCPSANDRGGSTKGGVN</sequence>
<accession>A0A914UN35</accession>
<evidence type="ECO:0000256" key="1">
    <source>
        <dbReference type="SAM" id="MobiDB-lite"/>
    </source>
</evidence>
<feature type="region of interest" description="Disordered" evidence="1">
    <location>
        <begin position="517"/>
        <end position="537"/>
    </location>
</feature>
<protein>
    <submittedName>
        <fullName evidence="4">Uncharacterized protein</fullName>
    </submittedName>
</protein>
<evidence type="ECO:0000256" key="2">
    <source>
        <dbReference type="SAM" id="SignalP"/>
    </source>
</evidence>
<feature type="compositionally biased region" description="Polar residues" evidence="1">
    <location>
        <begin position="264"/>
        <end position="286"/>
    </location>
</feature>
<dbReference type="WBParaSite" id="PSAMB.scaffold1128size35609.g11103.t1">
    <property type="protein sequence ID" value="PSAMB.scaffold1128size35609.g11103.t1"/>
    <property type="gene ID" value="PSAMB.scaffold1128size35609.g11103"/>
</dbReference>
<feature type="chain" id="PRO_5037410273" evidence="2">
    <location>
        <begin position="18"/>
        <end position="537"/>
    </location>
</feature>
<keyword evidence="2" id="KW-0732">Signal</keyword>
<name>A0A914UN35_9BILA</name>
<reference evidence="4" key="1">
    <citation type="submission" date="2022-11" db="UniProtKB">
        <authorList>
            <consortium name="WormBaseParasite"/>
        </authorList>
    </citation>
    <scope>IDENTIFICATION</scope>
</reference>
<feature type="region of interest" description="Disordered" evidence="1">
    <location>
        <begin position="226"/>
        <end position="409"/>
    </location>
</feature>
<dbReference type="Proteomes" id="UP000887566">
    <property type="component" value="Unplaced"/>
</dbReference>
<feature type="compositionally biased region" description="Basic and acidic residues" evidence="1">
    <location>
        <begin position="378"/>
        <end position="397"/>
    </location>
</feature>
<organism evidence="3 4">
    <name type="scientific">Plectus sambesii</name>
    <dbReference type="NCBI Taxonomy" id="2011161"/>
    <lineage>
        <taxon>Eukaryota</taxon>
        <taxon>Metazoa</taxon>
        <taxon>Ecdysozoa</taxon>
        <taxon>Nematoda</taxon>
        <taxon>Chromadorea</taxon>
        <taxon>Plectida</taxon>
        <taxon>Plectina</taxon>
        <taxon>Plectoidea</taxon>
        <taxon>Plectidae</taxon>
        <taxon>Plectus</taxon>
    </lineage>
</organism>
<proteinExistence type="predicted"/>